<proteinExistence type="predicted"/>
<keyword evidence="2" id="KW-1185">Reference proteome</keyword>
<evidence type="ECO:0000313" key="1">
    <source>
        <dbReference type="EMBL" id="OOV06358.1"/>
    </source>
</evidence>
<dbReference type="EMBL" id="MTJN01000002">
    <property type="protein sequence ID" value="OOV06358.1"/>
    <property type="molecule type" value="Genomic_DNA"/>
</dbReference>
<dbReference type="STRING" id="28066.RF819_06125"/>
<dbReference type="Proteomes" id="UP000190750">
    <property type="component" value="Unassembled WGS sequence"/>
</dbReference>
<comment type="caution">
    <text evidence="1">The sequence shown here is derived from an EMBL/GenBank/DDBJ whole genome shotgun (WGS) entry which is preliminary data.</text>
</comment>
<gene>
    <name evidence="1" type="ORF">RF819_06125</name>
</gene>
<evidence type="ECO:0008006" key="3">
    <source>
        <dbReference type="Google" id="ProtNLM"/>
    </source>
</evidence>
<dbReference type="AlphaFoldDB" id="A0A1T1AQX2"/>
<reference evidence="1 2" key="1">
    <citation type="submission" date="2017-01" db="EMBL/GenBank/DDBJ databases">
        <title>Genome sequencing of Rhodoferax fermentans JCM 7819.</title>
        <authorList>
            <person name="Kim Y.J."/>
            <person name="Farh M.E.-A."/>
            <person name="Yang D.-C."/>
        </authorList>
    </citation>
    <scope>NUCLEOTIDE SEQUENCE [LARGE SCALE GENOMIC DNA]</scope>
    <source>
        <strain evidence="1 2">JCM 7819</strain>
    </source>
</reference>
<accession>A0A1T1AQX2</accession>
<protein>
    <recommendedName>
        <fullName evidence="3">DUF721 domain-containing protein</fullName>
    </recommendedName>
</protein>
<evidence type="ECO:0000313" key="2">
    <source>
        <dbReference type="Proteomes" id="UP000190750"/>
    </source>
</evidence>
<sequence>MNVRSQHQFTLLQASENNPGLAKLMAQQKASLSRLRAIEMLIPAPLRPFVKSGPFEDGAWCLMLSNNTTAAKLRQLLPTFEEKLRATGLEVTSIRLKVSRQP</sequence>
<organism evidence="1 2">
    <name type="scientific">Rhodoferax fermentans</name>
    <dbReference type="NCBI Taxonomy" id="28066"/>
    <lineage>
        <taxon>Bacteria</taxon>
        <taxon>Pseudomonadati</taxon>
        <taxon>Pseudomonadota</taxon>
        <taxon>Betaproteobacteria</taxon>
        <taxon>Burkholderiales</taxon>
        <taxon>Comamonadaceae</taxon>
        <taxon>Rhodoferax</taxon>
    </lineage>
</organism>
<dbReference type="OrthoDB" id="9155022at2"/>
<name>A0A1T1AQX2_RHOFE</name>
<dbReference type="RefSeq" id="WP_078364150.1">
    <property type="nucleotide sequence ID" value="NZ_MTJN01000002.1"/>
</dbReference>